<dbReference type="InterPro" id="IPR016177">
    <property type="entry name" value="DNA-bd_dom_sf"/>
</dbReference>
<dbReference type="SUPFAM" id="SSF54060">
    <property type="entry name" value="His-Me finger endonucleases"/>
    <property type="match status" value="1"/>
</dbReference>
<keyword evidence="2" id="KW-0378">Hydrolase</keyword>
<dbReference type="EMBL" id="PP664540">
    <property type="protein sequence ID" value="XBH24340.1"/>
    <property type="molecule type" value="Genomic_DNA"/>
</dbReference>
<dbReference type="Gene3D" id="3.90.75.20">
    <property type="match status" value="1"/>
</dbReference>
<name>A0AAU7E2I1_9VIRU</name>
<sequence>MVRQRFVYENGKLLYRHKAGRMPVGASAGTKHRKGYVQININGKFYQRSRLAWEYHNGPIPEGFEVDHINAVRDDDRIENLQLISHRDNVLKGGIQTGRSHNKSGFTGVFWNKQRNKYQAGITIDSVYIYLGLYPTAQEASLARKRYEKEVDWILLK</sequence>
<protein>
    <submittedName>
        <fullName evidence="2">HNH endonuclease</fullName>
    </submittedName>
</protein>
<dbReference type="InterPro" id="IPR003615">
    <property type="entry name" value="HNH_nuc"/>
</dbReference>
<dbReference type="GO" id="GO:0004519">
    <property type="term" value="F:endonuclease activity"/>
    <property type="evidence" value="ECO:0007669"/>
    <property type="project" value="UniProtKB-KW"/>
</dbReference>
<accession>A0AAU7E2I1</accession>
<keyword evidence="2" id="KW-0255">Endonuclease</keyword>
<dbReference type="CDD" id="cd00085">
    <property type="entry name" value="HNHc"/>
    <property type="match status" value="1"/>
</dbReference>
<feature type="domain" description="HNH nuclease" evidence="1">
    <location>
        <begin position="42"/>
        <end position="90"/>
    </location>
</feature>
<organism evidence="2">
    <name type="scientific">Salmonella phage pJS4</name>
    <dbReference type="NCBI Taxonomy" id="3141578"/>
    <lineage>
        <taxon>Viruses</taxon>
    </lineage>
</organism>
<dbReference type="SMART" id="SM00507">
    <property type="entry name" value="HNHc"/>
    <property type="match status" value="1"/>
</dbReference>
<dbReference type="Pfam" id="PF13392">
    <property type="entry name" value="HNH_3"/>
    <property type="match status" value="1"/>
</dbReference>
<evidence type="ECO:0000313" key="2">
    <source>
        <dbReference type="EMBL" id="XBH24340.1"/>
    </source>
</evidence>
<gene>
    <name evidence="2" type="ORF">TLEXVJXA_CDS0555</name>
</gene>
<dbReference type="SUPFAM" id="SSF54171">
    <property type="entry name" value="DNA-binding domain"/>
    <property type="match status" value="1"/>
</dbReference>
<dbReference type="GO" id="GO:0003677">
    <property type="term" value="F:DNA binding"/>
    <property type="evidence" value="ECO:0007669"/>
    <property type="project" value="InterPro"/>
</dbReference>
<keyword evidence="2" id="KW-0540">Nuclease</keyword>
<dbReference type="InterPro" id="IPR044925">
    <property type="entry name" value="His-Me_finger_sf"/>
</dbReference>
<proteinExistence type="predicted"/>
<reference evidence="2" key="1">
    <citation type="submission" date="2024-04" db="EMBL/GenBank/DDBJ databases">
        <title>Whole genome sequence of Salmonella Infantis pESI phage B1.</title>
        <authorList>
            <person name="Stephen J."/>
            <person name="Lekshmi M."/>
            <person name="Rajendran K."/>
            <person name="Nayak B.B."/>
            <person name="Kumar S.H."/>
        </authorList>
    </citation>
    <scope>NUCLEOTIDE SEQUENCE</scope>
</reference>
<evidence type="ECO:0000259" key="1">
    <source>
        <dbReference type="SMART" id="SM00507"/>
    </source>
</evidence>